<dbReference type="RefSeq" id="XP_065650708.1">
    <property type="nucleotide sequence ID" value="XM_065794636.1"/>
</dbReference>
<accession>A0ABM4BNM0</accession>
<reference evidence="2" key="1">
    <citation type="submission" date="2025-08" db="UniProtKB">
        <authorList>
            <consortium name="RefSeq"/>
        </authorList>
    </citation>
    <scope>IDENTIFICATION</scope>
</reference>
<evidence type="ECO:0000313" key="1">
    <source>
        <dbReference type="Proteomes" id="UP001652625"/>
    </source>
</evidence>
<dbReference type="Proteomes" id="UP001652625">
    <property type="component" value="Chromosome 03"/>
</dbReference>
<proteinExistence type="predicted"/>
<protein>
    <submittedName>
        <fullName evidence="2">Uncharacterized protein LOC136078821</fullName>
    </submittedName>
</protein>
<sequence>MKRFMKPDRLGIDPNSTDAECDGFEQATSILESIYIKPKNEIFARHILSKRKQKIHLGIDLLSESIDQFLNEFKNLSKDRKFTAVSDEQYKSEMIRDAFINCLLSNILRQRKLENKTLDLSSAFDQARSLDVAQQNSNLFSQPTIPISATIQEIKSSLQNQSMTDNHFAAIVKSKQLCWFCGNIRHPCTKCPAHEAICHKCKKIAHFEKLCRSSSVSAAVPKIDNDYYCATISALANSLFRVCHSIIINDKYKAEALIDSGSKNKSFINNKLVALLNLDVIYEQSS</sequence>
<dbReference type="GeneID" id="136078821"/>
<keyword evidence="1" id="KW-1185">Reference proteome</keyword>
<evidence type="ECO:0000313" key="2">
    <source>
        <dbReference type="RefSeq" id="XP_065650708.1"/>
    </source>
</evidence>
<gene>
    <name evidence="2" type="primary">LOC136078821</name>
</gene>
<name>A0ABM4BNM0_HYDVU</name>
<organism evidence="1 2">
    <name type="scientific">Hydra vulgaris</name>
    <name type="common">Hydra</name>
    <name type="synonym">Hydra attenuata</name>
    <dbReference type="NCBI Taxonomy" id="6087"/>
    <lineage>
        <taxon>Eukaryota</taxon>
        <taxon>Metazoa</taxon>
        <taxon>Cnidaria</taxon>
        <taxon>Hydrozoa</taxon>
        <taxon>Hydroidolina</taxon>
        <taxon>Anthoathecata</taxon>
        <taxon>Aplanulata</taxon>
        <taxon>Hydridae</taxon>
        <taxon>Hydra</taxon>
    </lineage>
</organism>